<dbReference type="AlphaFoldDB" id="A0A4R7ZPF9"/>
<evidence type="ECO:0000256" key="7">
    <source>
        <dbReference type="ARBA" id="ARBA00022840"/>
    </source>
</evidence>
<dbReference type="RefSeq" id="WP_134169496.1">
    <property type="nucleotide sequence ID" value="NZ_SODD01000017.1"/>
</dbReference>
<feature type="binding site" evidence="14">
    <location>
        <begin position="22"/>
        <end position="29"/>
    </location>
    <ligand>
        <name>ATP</name>
        <dbReference type="ChEBI" id="CHEBI:30616"/>
    </ligand>
</feature>
<dbReference type="InterPro" id="IPR000212">
    <property type="entry name" value="DNA_helicase_UvrD/REP"/>
</dbReference>
<dbReference type="GO" id="GO:0033202">
    <property type="term" value="C:DNA helicase complex"/>
    <property type="evidence" value="ECO:0007669"/>
    <property type="project" value="TreeGrafter"/>
</dbReference>
<dbReference type="PROSITE" id="PS51198">
    <property type="entry name" value="UVRD_HELICASE_ATP_BIND"/>
    <property type="match status" value="1"/>
</dbReference>
<keyword evidence="7 14" id="KW-0067">ATP-binding</keyword>
<keyword evidence="9" id="KW-0234">DNA repair</keyword>
<evidence type="ECO:0000259" key="16">
    <source>
        <dbReference type="PROSITE" id="PS51217"/>
    </source>
</evidence>
<feature type="domain" description="UvrD-like helicase ATP-binding" evidence="15">
    <location>
        <begin position="1"/>
        <end position="437"/>
    </location>
</feature>
<dbReference type="GO" id="GO:0003677">
    <property type="term" value="F:DNA binding"/>
    <property type="evidence" value="ECO:0007669"/>
    <property type="project" value="UniProtKB-KW"/>
</dbReference>
<dbReference type="SUPFAM" id="SSF52980">
    <property type="entry name" value="Restriction endonuclease-like"/>
    <property type="match status" value="1"/>
</dbReference>
<keyword evidence="18" id="KW-1185">Reference proteome</keyword>
<evidence type="ECO:0000256" key="6">
    <source>
        <dbReference type="ARBA" id="ARBA00022839"/>
    </source>
</evidence>
<sequence>MSLNQEQQRAVAARNTNILVSASAGAGKTKVLIERLMSLITQDKVEVSEILAMTFTEAAAAEMKKRLAASLSSTYEQTKDPFLKAQLANLESANISTIHGFCLRILKEYYYMIDLPKKRVNHPLDEQQASMLKTNALESVLAYAYQQPWFPSFVEVFSDRPESLGTLEASINQYANVVNAKADPQAYIKHCMDYYKPIDTIAQLPKDIQHYFFQGIELELDVLIDALTQVEFEYSDESNLVKEERYQKAKAAILARDYESYRAVLKATVQLKSPAKTKSAYYTTIAEVEDRLLQQAFSEKEYVSFHNANVEVMHHFIELTQMFLAHYEKEKQEYECIDFSDMEHYAIAILQAKGGHVANLLKQQFKTIMVDEFQDSNDVQDTLIKLIAKEDNVFRVGDIKQSIYGFRNASPEIMKGFIDTPDAKNEVIFFKYNYRSKESIVEFTNQYFKALMNIEGLSSSYESDDVVSVGRDQQKENNVPVQIHIIDKNLKKSDAWAETPNDLTTSYIANQILKIKAEKGYAFKDFAILVRGNAKMKSINEELSELGIPCFYANAEDFYKNVSITSVISFVKALVNMHDDHNFIALCTSCFYQIPANDLAKAKLEKAEDSSYATYFENDERLASFYELREHIYKQPVSKVMKSIYDINDFYMSYTTLQDKANLDLLYEIVCQKEQEEAMGIQGFLRYIEQVQNLKVPEAFPLGEGDDVVRLMTIHKSKGLEFKVVFLVSSQNKNAQSNFLATDDELGIAVDYVDAKNYQIYNDISKIAIKNKQYLNSLEEELRVLYVAITRAECEMHVVGTGNETEILDANFQNFYNTKGFIWWMRMGLHDVDASLYHIEYVDEVWTNQTQETKKMEYTQTYYDKQASEVVFASPSDSETFVQKPQPFSLQEDVGFERGSNLHRMVEVLPNTTWDDALLTQVANAEAITLHAHDMQVLQKLQNEQLYQQASSFHEVYHEFAFMVKDDQEIMHGYMDYLAIDETDVIMIDFKSDRGVDEQVLYTRYHQQIKAYQKALHILYPTKNIQTYIYAFELAKMILIK</sequence>
<name>A0A4R7ZPF9_9FIRM</name>
<keyword evidence="10" id="KW-0413">Isomerase</keyword>
<evidence type="ECO:0000256" key="13">
    <source>
        <dbReference type="ARBA" id="ARBA00048988"/>
    </source>
</evidence>
<dbReference type="PANTHER" id="PTHR11070:SF48">
    <property type="entry name" value="ATP-DEPENDENT HELICASE_NUCLEASE SUBUNIT A"/>
    <property type="match status" value="1"/>
</dbReference>
<accession>A0A4R7ZPF9</accession>
<evidence type="ECO:0000256" key="14">
    <source>
        <dbReference type="PROSITE-ProRule" id="PRU00560"/>
    </source>
</evidence>
<evidence type="ECO:0000313" key="17">
    <source>
        <dbReference type="EMBL" id="TDW19793.1"/>
    </source>
</evidence>
<dbReference type="InterPro" id="IPR011335">
    <property type="entry name" value="Restrct_endonuc-II-like"/>
</dbReference>
<evidence type="ECO:0000256" key="2">
    <source>
        <dbReference type="ARBA" id="ARBA00022741"/>
    </source>
</evidence>
<dbReference type="OrthoDB" id="9810135at2"/>
<dbReference type="GO" id="GO:0004527">
    <property type="term" value="F:exonuclease activity"/>
    <property type="evidence" value="ECO:0007669"/>
    <property type="project" value="UniProtKB-KW"/>
</dbReference>
<evidence type="ECO:0000256" key="8">
    <source>
        <dbReference type="ARBA" id="ARBA00023125"/>
    </source>
</evidence>
<evidence type="ECO:0000256" key="11">
    <source>
        <dbReference type="ARBA" id="ARBA00034617"/>
    </source>
</evidence>
<evidence type="ECO:0000256" key="5">
    <source>
        <dbReference type="ARBA" id="ARBA00022806"/>
    </source>
</evidence>
<dbReference type="GO" id="GO:0043138">
    <property type="term" value="F:3'-5' DNA helicase activity"/>
    <property type="evidence" value="ECO:0007669"/>
    <property type="project" value="UniProtKB-EC"/>
</dbReference>
<keyword evidence="6" id="KW-0269">Exonuclease</keyword>
<proteinExistence type="predicted"/>
<dbReference type="GO" id="GO:0016887">
    <property type="term" value="F:ATP hydrolysis activity"/>
    <property type="evidence" value="ECO:0007669"/>
    <property type="project" value="RHEA"/>
</dbReference>
<keyword evidence="2 14" id="KW-0547">Nucleotide-binding</keyword>
<dbReference type="Gene3D" id="3.90.320.10">
    <property type="match status" value="1"/>
</dbReference>
<keyword evidence="1" id="KW-0540">Nuclease</keyword>
<comment type="catalytic activity">
    <reaction evidence="13">
        <text>ATP + H2O = ADP + phosphate + H(+)</text>
        <dbReference type="Rhea" id="RHEA:13065"/>
        <dbReference type="ChEBI" id="CHEBI:15377"/>
        <dbReference type="ChEBI" id="CHEBI:15378"/>
        <dbReference type="ChEBI" id="CHEBI:30616"/>
        <dbReference type="ChEBI" id="CHEBI:43474"/>
        <dbReference type="ChEBI" id="CHEBI:456216"/>
        <dbReference type="EC" id="5.6.2.4"/>
    </reaction>
</comment>
<dbReference type="Proteomes" id="UP000294743">
    <property type="component" value="Unassembled WGS sequence"/>
</dbReference>
<dbReference type="PROSITE" id="PS51217">
    <property type="entry name" value="UVRD_HELICASE_CTER"/>
    <property type="match status" value="1"/>
</dbReference>
<keyword evidence="5 14" id="KW-0347">Helicase</keyword>
<dbReference type="PANTHER" id="PTHR11070">
    <property type="entry name" value="UVRD / RECB / PCRA DNA HELICASE FAMILY MEMBER"/>
    <property type="match status" value="1"/>
</dbReference>
<dbReference type="InterPro" id="IPR014016">
    <property type="entry name" value="UvrD-like_ATP-bd"/>
</dbReference>
<feature type="domain" description="UvrD-like helicase C-terminal" evidence="16">
    <location>
        <begin position="452"/>
        <end position="719"/>
    </location>
</feature>
<dbReference type="GO" id="GO:0005829">
    <property type="term" value="C:cytosol"/>
    <property type="evidence" value="ECO:0007669"/>
    <property type="project" value="TreeGrafter"/>
</dbReference>
<dbReference type="InterPro" id="IPR011604">
    <property type="entry name" value="PDDEXK-like_dom_sf"/>
</dbReference>
<comment type="caution">
    <text evidence="17">The sequence shown here is derived from an EMBL/GenBank/DDBJ whole genome shotgun (WGS) entry which is preliminary data.</text>
</comment>
<dbReference type="EC" id="5.6.2.4" evidence="12"/>
<dbReference type="Pfam" id="PF13361">
    <property type="entry name" value="UvrD_C"/>
    <property type="match status" value="1"/>
</dbReference>
<evidence type="ECO:0000256" key="4">
    <source>
        <dbReference type="ARBA" id="ARBA00022801"/>
    </source>
</evidence>
<evidence type="ECO:0000259" key="15">
    <source>
        <dbReference type="PROSITE" id="PS51198"/>
    </source>
</evidence>
<evidence type="ECO:0000256" key="1">
    <source>
        <dbReference type="ARBA" id="ARBA00022722"/>
    </source>
</evidence>
<organism evidence="17 18">
    <name type="scientific">Breznakia blatticola</name>
    <dbReference type="NCBI Taxonomy" id="1754012"/>
    <lineage>
        <taxon>Bacteria</taxon>
        <taxon>Bacillati</taxon>
        <taxon>Bacillota</taxon>
        <taxon>Erysipelotrichia</taxon>
        <taxon>Erysipelotrichales</taxon>
        <taxon>Erysipelotrichaceae</taxon>
        <taxon>Breznakia</taxon>
    </lineage>
</organism>
<dbReference type="InterPro" id="IPR014017">
    <property type="entry name" value="DNA_helicase_UvrD-like_C"/>
</dbReference>
<gene>
    <name evidence="17" type="ORF">EDD63_11713</name>
</gene>
<evidence type="ECO:0000256" key="12">
    <source>
        <dbReference type="ARBA" id="ARBA00034808"/>
    </source>
</evidence>
<evidence type="ECO:0000313" key="18">
    <source>
        <dbReference type="Proteomes" id="UP000294743"/>
    </source>
</evidence>
<dbReference type="GO" id="GO:0005524">
    <property type="term" value="F:ATP binding"/>
    <property type="evidence" value="ECO:0007669"/>
    <property type="project" value="UniProtKB-UniRule"/>
</dbReference>
<keyword evidence="3" id="KW-0227">DNA damage</keyword>
<dbReference type="GO" id="GO:0000725">
    <property type="term" value="P:recombinational repair"/>
    <property type="evidence" value="ECO:0007669"/>
    <property type="project" value="TreeGrafter"/>
</dbReference>
<protein>
    <recommendedName>
        <fullName evidence="12">DNA 3'-5' helicase</fullName>
        <ecNumber evidence="12">5.6.2.4</ecNumber>
    </recommendedName>
</protein>
<comment type="catalytic activity">
    <reaction evidence="11">
        <text>Couples ATP hydrolysis with the unwinding of duplex DNA by translocating in the 3'-5' direction.</text>
        <dbReference type="EC" id="5.6.2.4"/>
    </reaction>
</comment>
<dbReference type="EMBL" id="SODD01000017">
    <property type="protein sequence ID" value="TDW19793.1"/>
    <property type="molecule type" value="Genomic_DNA"/>
</dbReference>
<keyword evidence="4 14" id="KW-0378">Hydrolase</keyword>
<evidence type="ECO:0000256" key="3">
    <source>
        <dbReference type="ARBA" id="ARBA00022763"/>
    </source>
</evidence>
<keyword evidence="8" id="KW-0238">DNA-binding</keyword>
<evidence type="ECO:0000256" key="10">
    <source>
        <dbReference type="ARBA" id="ARBA00023235"/>
    </source>
</evidence>
<dbReference type="InterPro" id="IPR027417">
    <property type="entry name" value="P-loop_NTPase"/>
</dbReference>
<reference evidence="17 18" key="1">
    <citation type="submission" date="2019-03" db="EMBL/GenBank/DDBJ databases">
        <title>Genomic Encyclopedia of Type Strains, Phase IV (KMG-IV): sequencing the most valuable type-strain genomes for metagenomic binning, comparative biology and taxonomic classification.</title>
        <authorList>
            <person name="Goeker M."/>
        </authorList>
    </citation>
    <scope>NUCLEOTIDE SEQUENCE [LARGE SCALE GENOMIC DNA]</scope>
    <source>
        <strain evidence="17 18">DSM 28867</strain>
    </source>
</reference>
<dbReference type="Pfam" id="PF00580">
    <property type="entry name" value="UvrD-helicase"/>
    <property type="match status" value="1"/>
</dbReference>
<dbReference type="SUPFAM" id="SSF52540">
    <property type="entry name" value="P-loop containing nucleoside triphosphate hydrolases"/>
    <property type="match status" value="1"/>
</dbReference>
<dbReference type="Gene3D" id="3.40.50.300">
    <property type="entry name" value="P-loop containing nucleotide triphosphate hydrolases"/>
    <property type="match status" value="4"/>
</dbReference>
<evidence type="ECO:0000256" key="9">
    <source>
        <dbReference type="ARBA" id="ARBA00023204"/>
    </source>
</evidence>